<evidence type="ECO:0000256" key="4">
    <source>
        <dbReference type="ARBA" id="ARBA00023136"/>
    </source>
</evidence>
<organism evidence="6 7">
    <name type="scientific">Vermiconidia calcicola</name>
    <dbReference type="NCBI Taxonomy" id="1690605"/>
    <lineage>
        <taxon>Eukaryota</taxon>
        <taxon>Fungi</taxon>
        <taxon>Dikarya</taxon>
        <taxon>Ascomycota</taxon>
        <taxon>Pezizomycotina</taxon>
        <taxon>Dothideomycetes</taxon>
        <taxon>Dothideomycetidae</taxon>
        <taxon>Mycosphaerellales</taxon>
        <taxon>Extremaceae</taxon>
        <taxon>Vermiconidia</taxon>
    </lineage>
</organism>
<protein>
    <submittedName>
        <fullName evidence="6">Uncharacterized protein</fullName>
    </submittedName>
</protein>
<keyword evidence="5" id="KW-0175">Coiled coil</keyword>
<comment type="subcellular location">
    <subcellularLocation>
        <location evidence="1">Membrane</location>
    </subcellularLocation>
</comment>
<keyword evidence="2" id="KW-0812">Transmembrane</keyword>
<dbReference type="InterPro" id="IPR001129">
    <property type="entry name" value="Membr-assoc_MAPEG"/>
</dbReference>
<evidence type="ECO:0000313" key="6">
    <source>
        <dbReference type="EMBL" id="KAK5528474.1"/>
    </source>
</evidence>
<dbReference type="GO" id="GO:0016020">
    <property type="term" value="C:membrane"/>
    <property type="evidence" value="ECO:0007669"/>
    <property type="project" value="UniProtKB-SubCell"/>
</dbReference>
<name>A0AAV9PRY3_9PEZI</name>
<comment type="caution">
    <text evidence="6">The sequence shown here is derived from an EMBL/GenBank/DDBJ whole genome shotgun (WGS) entry which is preliminary data.</text>
</comment>
<dbReference type="Proteomes" id="UP001345827">
    <property type="component" value="Unassembled WGS sequence"/>
</dbReference>
<evidence type="ECO:0000256" key="5">
    <source>
        <dbReference type="SAM" id="Coils"/>
    </source>
</evidence>
<dbReference type="PANTHER" id="PTHR35371">
    <property type="entry name" value="INNER MEMBRANE PROTEIN"/>
    <property type="match status" value="1"/>
</dbReference>
<evidence type="ECO:0000256" key="1">
    <source>
        <dbReference type="ARBA" id="ARBA00004370"/>
    </source>
</evidence>
<sequence length="430" mass="48603">MERTNISYYTVPAAWALCLAPHVYAITLYDKASTADKFDRVNLRTLLSALNANRTIDSSVKQRIARAEGAQLNSFENLGFYAGSVVAANAAGVDVRYLNALSMIYILNRAFYTVLSIKGASGFTRGGPFYAALIRKCCEKRKAMRMRRANLSYLSLTELWHSSSRYKAFCRGFVSYLSLIPPSQNDKSMAVSRSDKESGTKVLRHISSVLQSFAVYLPAFLYVLHCVTVGNIAMSPELEAFWLVAAPEPNFEKIATINVCNHEVPLPAYWRIVQLFMEGKTEREVVQLVIPHTGSKTLKVVTDVVNSIFENQRRIQAPSKTSNRPSVLFKKPKNVSAYRASRIEARRDLETAQVRLRDAKQQEEQLLNHALTLSRQKEQLQKQKMNSDDRRKTLATIENQMKQVLERHKNVEADIEYATTLTILHRASLA</sequence>
<gene>
    <name evidence="6" type="ORF">LTR25_010473</name>
</gene>
<dbReference type="InterPro" id="IPR023352">
    <property type="entry name" value="MAPEG-like_dom_sf"/>
</dbReference>
<evidence type="ECO:0000256" key="2">
    <source>
        <dbReference type="ARBA" id="ARBA00022692"/>
    </source>
</evidence>
<keyword evidence="7" id="KW-1185">Reference proteome</keyword>
<dbReference type="Pfam" id="PF01124">
    <property type="entry name" value="MAPEG"/>
    <property type="match status" value="1"/>
</dbReference>
<dbReference type="Gene3D" id="1.20.120.550">
    <property type="entry name" value="Membrane associated eicosanoid/glutathione metabolism-like domain"/>
    <property type="match status" value="1"/>
</dbReference>
<accession>A0AAV9PRY3</accession>
<dbReference type="EMBL" id="JAXLQG010000026">
    <property type="protein sequence ID" value="KAK5528474.1"/>
    <property type="molecule type" value="Genomic_DNA"/>
</dbReference>
<dbReference type="AlphaFoldDB" id="A0AAV9PRY3"/>
<evidence type="ECO:0000313" key="7">
    <source>
        <dbReference type="Proteomes" id="UP001345827"/>
    </source>
</evidence>
<dbReference type="PANTHER" id="PTHR35371:SF1">
    <property type="entry name" value="BLR7753 PROTEIN"/>
    <property type="match status" value="1"/>
</dbReference>
<keyword evidence="3" id="KW-1133">Transmembrane helix</keyword>
<proteinExistence type="predicted"/>
<evidence type="ECO:0000256" key="3">
    <source>
        <dbReference type="ARBA" id="ARBA00022989"/>
    </source>
</evidence>
<feature type="coiled-coil region" evidence="5">
    <location>
        <begin position="342"/>
        <end position="414"/>
    </location>
</feature>
<keyword evidence="4" id="KW-0472">Membrane</keyword>
<dbReference type="SUPFAM" id="SSF161084">
    <property type="entry name" value="MAPEG domain-like"/>
    <property type="match status" value="1"/>
</dbReference>
<reference evidence="6 7" key="1">
    <citation type="submission" date="2023-06" db="EMBL/GenBank/DDBJ databases">
        <title>Black Yeasts Isolated from many extreme environments.</title>
        <authorList>
            <person name="Coleine C."/>
            <person name="Stajich J.E."/>
            <person name="Selbmann L."/>
        </authorList>
    </citation>
    <scope>NUCLEOTIDE SEQUENCE [LARGE SCALE GENOMIC DNA]</scope>
    <source>
        <strain evidence="6 7">CCFEE 5887</strain>
    </source>
</reference>